<evidence type="ECO:0000313" key="2">
    <source>
        <dbReference type="EMBL" id="CAK9078041.1"/>
    </source>
</evidence>
<evidence type="ECO:0000313" key="3">
    <source>
        <dbReference type="Proteomes" id="UP001642484"/>
    </source>
</evidence>
<feature type="compositionally biased region" description="Polar residues" evidence="1">
    <location>
        <begin position="254"/>
        <end position="264"/>
    </location>
</feature>
<evidence type="ECO:0000256" key="1">
    <source>
        <dbReference type="SAM" id="MobiDB-lite"/>
    </source>
</evidence>
<protein>
    <submittedName>
        <fullName evidence="2">Uncharacterized protein</fullName>
    </submittedName>
</protein>
<gene>
    <name evidence="2" type="ORF">CCMP2556_LOCUS38449</name>
</gene>
<feature type="compositionally biased region" description="Low complexity" evidence="1">
    <location>
        <begin position="315"/>
        <end position="338"/>
    </location>
</feature>
<name>A0ABP0PPT0_9DINO</name>
<keyword evidence="3" id="KW-1185">Reference proteome</keyword>
<proteinExistence type="predicted"/>
<dbReference type="Proteomes" id="UP001642484">
    <property type="component" value="Unassembled WGS sequence"/>
</dbReference>
<feature type="region of interest" description="Disordered" evidence="1">
    <location>
        <begin position="310"/>
        <end position="338"/>
    </location>
</feature>
<accession>A0ABP0PPT0</accession>
<sequence>MSVAASSKHDGEVPVPPEGFELPDKYKVKRCWYCKAWSTSPSPWHLRDTPLSAWHPLIPWGRGSRAKPISDTCKICVIVWTQGGWEAEWMTEDKFRKAVQQNAALLHPFLAVRTRVIKMKQADPTARFRLEKLGITKDAVETAEVGERGLERPEEYWVELDKYEADPANPSVEPCDYVYELVDGVMKAGVNVLTGKAGWHKRIHRDYNTVAKKTTLTDDIEICEDATNKIHTAAKSIVLKRKAATLSLPHPNQHVASSSCSVSTPAAAPEREETNTRNTGQFDDNKSDSEEEEEQLSSSLITMLKQYHPAGPERANSAGAKSKAKSAAPPKEPAATPAAVTSLRTTIGNAGSTKRKIADGNGINLEAAASKAVRLDISDGLSAADKEIVDSFENKFAKLKIVDPPLSEPAFKSKINELLSSCHSFLGEIKTKKRSASRRNNQDDQLVAALEAMEEDVQDHVKILKCVLGSAQVDTTTTLVAMVDDATSRLGCTFNHAVMRKALKSLVNQDVQVSAWENLTNVTKKTLDARFIPDSNSKDVVDADDFYIILLTQTFQKLTKLASNKLKHKESVFCAVNKVEMESTLAFLSALESASSTPDRLKTDVSQIVLVLRADTADVSEVSNAVQMIESIKRSTEAIKAYPLAFSFLSINLGMKFIKEAKDIVADRKENFSDAEELDSKLSEMNQLKLTDDKSLLIMCLGNLFEVKFMIIYDGCMSILICILKIVS</sequence>
<feature type="region of interest" description="Disordered" evidence="1">
    <location>
        <begin position="250"/>
        <end position="298"/>
    </location>
</feature>
<dbReference type="EMBL" id="CAXAMN010023494">
    <property type="protein sequence ID" value="CAK9078041.1"/>
    <property type="molecule type" value="Genomic_DNA"/>
</dbReference>
<organism evidence="2 3">
    <name type="scientific">Durusdinium trenchii</name>
    <dbReference type="NCBI Taxonomy" id="1381693"/>
    <lineage>
        <taxon>Eukaryota</taxon>
        <taxon>Sar</taxon>
        <taxon>Alveolata</taxon>
        <taxon>Dinophyceae</taxon>
        <taxon>Suessiales</taxon>
        <taxon>Symbiodiniaceae</taxon>
        <taxon>Durusdinium</taxon>
    </lineage>
</organism>
<reference evidence="2 3" key="1">
    <citation type="submission" date="2024-02" db="EMBL/GenBank/DDBJ databases">
        <authorList>
            <person name="Chen Y."/>
            <person name="Shah S."/>
            <person name="Dougan E. K."/>
            <person name="Thang M."/>
            <person name="Chan C."/>
        </authorList>
    </citation>
    <scope>NUCLEOTIDE SEQUENCE [LARGE SCALE GENOMIC DNA]</scope>
</reference>
<comment type="caution">
    <text evidence="2">The sequence shown here is derived from an EMBL/GenBank/DDBJ whole genome shotgun (WGS) entry which is preliminary data.</text>
</comment>